<proteinExistence type="predicted"/>
<evidence type="ECO:0000313" key="3">
    <source>
        <dbReference type="EMBL" id="VFK02005.1"/>
    </source>
</evidence>
<evidence type="ECO:0000313" key="2">
    <source>
        <dbReference type="EMBL" id="VFJ95826.1"/>
    </source>
</evidence>
<sequence>MGDHKAIMEITTIIRQEIHKSQPFPQPADLFPVMRCVLRREDKDSRNIHWLG</sequence>
<dbReference type="EMBL" id="CAADFG010000082">
    <property type="protein sequence ID" value="VFJ95109.1"/>
    <property type="molecule type" value="Genomic_DNA"/>
</dbReference>
<organism evidence="1">
    <name type="scientific">Candidatus Kentrum eta</name>
    <dbReference type="NCBI Taxonomy" id="2126337"/>
    <lineage>
        <taxon>Bacteria</taxon>
        <taxon>Pseudomonadati</taxon>
        <taxon>Pseudomonadota</taxon>
        <taxon>Gammaproteobacteria</taxon>
        <taxon>Candidatus Kentrum</taxon>
    </lineage>
</organism>
<protein>
    <submittedName>
        <fullName evidence="1">Uncharacterized protein</fullName>
    </submittedName>
</protein>
<dbReference type="EMBL" id="CAADFJ010000079">
    <property type="protein sequence ID" value="VFK02005.1"/>
    <property type="molecule type" value="Genomic_DNA"/>
</dbReference>
<dbReference type="EMBL" id="CAADFI010000082">
    <property type="protein sequence ID" value="VFJ95826.1"/>
    <property type="molecule type" value="Genomic_DNA"/>
</dbReference>
<dbReference type="AlphaFoldDB" id="A0A450URF2"/>
<accession>A0A450URF2</accession>
<name>A0A450URF2_9GAMM</name>
<reference evidence="1" key="1">
    <citation type="submission" date="2019-02" db="EMBL/GenBank/DDBJ databases">
        <authorList>
            <person name="Gruber-Vodicka R. H."/>
            <person name="Seah K. B. B."/>
        </authorList>
    </citation>
    <scope>NUCLEOTIDE SEQUENCE</scope>
    <source>
        <strain evidence="3">BECK_SA2B12</strain>
        <strain evidence="1">BECK_SA2B15</strain>
        <strain evidence="2">BECK_SA2B20</strain>
    </source>
</reference>
<gene>
    <name evidence="1" type="ORF">BECKH772A_GA0070896_100826</name>
    <name evidence="2" type="ORF">BECKH772B_GA0070898_100826</name>
    <name evidence="3" type="ORF">BECKH772C_GA0070978_100796</name>
</gene>
<evidence type="ECO:0000313" key="1">
    <source>
        <dbReference type="EMBL" id="VFJ95109.1"/>
    </source>
</evidence>